<evidence type="ECO:0000313" key="3">
    <source>
        <dbReference type="Proteomes" id="UP000275078"/>
    </source>
</evidence>
<feature type="compositionally biased region" description="Polar residues" evidence="1">
    <location>
        <begin position="74"/>
        <end position="90"/>
    </location>
</feature>
<organism evidence="2 3">
    <name type="scientific">Ascobolus immersus RN42</name>
    <dbReference type="NCBI Taxonomy" id="1160509"/>
    <lineage>
        <taxon>Eukaryota</taxon>
        <taxon>Fungi</taxon>
        <taxon>Dikarya</taxon>
        <taxon>Ascomycota</taxon>
        <taxon>Pezizomycotina</taxon>
        <taxon>Pezizomycetes</taxon>
        <taxon>Pezizales</taxon>
        <taxon>Ascobolaceae</taxon>
        <taxon>Ascobolus</taxon>
    </lineage>
</organism>
<feature type="compositionally biased region" description="Polar residues" evidence="1">
    <location>
        <begin position="55"/>
        <end position="65"/>
    </location>
</feature>
<name>A0A3N4I479_ASCIM</name>
<dbReference type="Proteomes" id="UP000275078">
    <property type="component" value="Unassembled WGS sequence"/>
</dbReference>
<dbReference type="AlphaFoldDB" id="A0A3N4I479"/>
<sequence>MALSKRARQQVQKDWISGALPMTRGVRDITEYARTLPGSPSFADVKELLEDYPTSGPSAAQTSSASRKRGPSYSEGQTQAKRQRDGSVTSDKFDASTLSDPDPAGSSTPQPPRPSLREQLAGLGSPVRSVGNTSRPGSTISSVVDPVENRYFEQAIGKAAESQATIQSLRQLLEHEKEARGTAEQKVKELETAAESRDTTVLDLQRQHSEAQSDYTLRENQYKVQLSQKEQALTNKDSVFSIERGSWNKTKKELEEKLQGHVSDKVDAKLKTMCHRFPPVLR</sequence>
<dbReference type="EMBL" id="ML119690">
    <property type="protein sequence ID" value="RPA80267.1"/>
    <property type="molecule type" value="Genomic_DNA"/>
</dbReference>
<feature type="region of interest" description="Disordered" evidence="1">
    <location>
        <begin position="1"/>
        <end position="24"/>
    </location>
</feature>
<proteinExistence type="predicted"/>
<reference evidence="2 3" key="1">
    <citation type="journal article" date="2018" name="Nat. Ecol. Evol.">
        <title>Pezizomycetes genomes reveal the molecular basis of ectomycorrhizal truffle lifestyle.</title>
        <authorList>
            <person name="Murat C."/>
            <person name="Payen T."/>
            <person name="Noel B."/>
            <person name="Kuo A."/>
            <person name="Morin E."/>
            <person name="Chen J."/>
            <person name="Kohler A."/>
            <person name="Krizsan K."/>
            <person name="Balestrini R."/>
            <person name="Da Silva C."/>
            <person name="Montanini B."/>
            <person name="Hainaut M."/>
            <person name="Levati E."/>
            <person name="Barry K.W."/>
            <person name="Belfiori B."/>
            <person name="Cichocki N."/>
            <person name="Clum A."/>
            <person name="Dockter R.B."/>
            <person name="Fauchery L."/>
            <person name="Guy J."/>
            <person name="Iotti M."/>
            <person name="Le Tacon F."/>
            <person name="Lindquist E.A."/>
            <person name="Lipzen A."/>
            <person name="Malagnac F."/>
            <person name="Mello A."/>
            <person name="Molinier V."/>
            <person name="Miyauchi S."/>
            <person name="Poulain J."/>
            <person name="Riccioni C."/>
            <person name="Rubini A."/>
            <person name="Sitrit Y."/>
            <person name="Splivallo R."/>
            <person name="Traeger S."/>
            <person name="Wang M."/>
            <person name="Zifcakova L."/>
            <person name="Wipf D."/>
            <person name="Zambonelli A."/>
            <person name="Paolocci F."/>
            <person name="Nowrousian M."/>
            <person name="Ottonello S."/>
            <person name="Baldrian P."/>
            <person name="Spatafora J.W."/>
            <person name="Henrissat B."/>
            <person name="Nagy L.G."/>
            <person name="Aury J.M."/>
            <person name="Wincker P."/>
            <person name="Grigoriev I.V."/>
            <person name="Bonfante P."/>
            <person name="Martin F.M."/>
        </authorList>
    </citation>
    <scope>NUCLEOTIDE SEQUENCE [LARGE SCALE GENOMIC DNA]</scope>
    <source>
        <strain evidence="2 3">RN42</strain>
    </source>
</reference>
<feature type="region of interest" description="Disordered" evidence="1">
    <location>
        <begin position="177"/>
        <end position="200"/>
    </location>
</feature>
<keyword evidence="3" id="KW-1185">Reference proteome</keyword>
<accession>A0A3N4I479</accession>
<evidence type="ECO:0000313" key="2">
    <source>
        <dbReference type="EMBL" id="RPA80267.1"/>
    </source>
</evidence>
<evidence type="ECO:0000256" key="1">
    <source>
        <dbReference type="SAM" id="MobiDB-lite"/>
    </source>
</evidence>
<gene>
    <name evidence="2" type="ORF">BJ508DRAFT_327575</name>
</gene>
<protein>
    <submittedName>
        <fullName evidence="2">Uncharacterized protein</fullName>
    </submittedName>
</protein>
<feature type="region of interest" description="Disordered" evidence="1">
    <location>
        <begin position="47"/>
        <end position="119"/>
    </location>
</feature>